<gene>
    <name evidence="2" type="ORF">ETAA8_65680</name>
</gene>
<dbReference type="OrthoDB" id="284479at2"/>
<feature type="region of interest" description="Disordered" evidence="1">
    <location>
        <begin position="1"/>
        <end position="25"/>
    </location>
</feature>
<dbReference type="Proteomes" id="UP000315017">
    <property type="component" value="Chromosome"/>
</dbReference>
<evidence type="ECO:0000256" key="1">
    <source>
        <dbReference type="SAM" id="MobiDB-lite"/>
    </source>
</evidence>
<evidence type="ECO:0000313" key="3">
    <source>
        <dbReference type="Proteomes" id="UP000315017"/>
    </source>
</evidence>
<reference evidence="2 3" key="1">
    <citation type="submission" date="2019-02" db="EMBL/GenBank/DDBJ databases">
        <title>Deep-cultivation of Planctomycetes and their phenomic and genomic characterization uncovers novel biology.</title>
        <authorList>
            <person name="Wiegand S."/>
            <person name="Jogler M."/>
            <person name="Boedeker C."/>
            <person name="Pinto D."/>
            <person name="Vollmers J."/>
            <person name="Rivas-Marin E."/>
            <person name="Kohn T."/>
            <person name="Peeters S.H."/>
            <person name="Heuer A."/>
            <person name="Rast P."/>
            <person name="Oberbeckmann S."/>
            <person name="Bunk B."/>
            <person name="Jeske O."/>
            <person name="Meyerdierks A."/>
            <person name="Storesund J.E."/>
            <person name="Kallscheuer N."/>
            <person name="Luecker S."/>
            <person name="Lage O.M."/>
            <person name="Pohl T."/>
            <person name="Merkel B.J."/>
            <person name="Hornburger P."/>
            <person name="Mueller R.-W."/>
            <person name="Bruemmer F."/>
            <person name="Labrenz M."/>
            <person name="Spormann A.M."/>
            <person name="Op den Camp H."/>
            <person name="Overmann J."/>
            <person name="Amann R."/>
            <person name="Jetten M.S.M."/>
            <person name="Mascher T."/>
            <person name="Medema M.H."/>
            <person name="Devos D.P."/>
            <person name="Kaster A.-K."/>
            <person name="Ovreas L."/>
            <person name="Rohde M."/>
            <person name="Galperin M.Y."/>
            <person name="Jogler C."/>
        </authorList>
    </citation>
    <scope>NUCLEOTIDE SEQUENCE [LARGE SCALE GENOMIC DNA]</scope>
    <source>
        <strain evidence="2 3">ETA_A8</strain>
    </source>
</reference>
<keyword evidence="3" id="KW-1185">Reference proteome</keyword>
<dbReference type="EMBL" id="CP036274">
    <property type="protein sequence ID" value="QDU31411.1"/>
    <property type="molecule type" value="Genomic_DNA"/>
</dbReference>
<dbReference type="KEGG" id="aagg:ETAA8_65680"/>
<sequence length="112" mass="11440">MAKKAKGGPNKSSEIRGYKDANPTASPKEIAEALGKQGIVVSAQFVSTVLSNAKKKGGKIGKRGPKPGRKAAMASSIGNVDQLIKAKKLVDQLGGVDAARSAINALAQLLSS</sequence>
<proteinExistence type="predicted"/>
<dbReference type="RefSeq" id="WP_145098499.1">
    <property type="nucleotide sequence ID" value="NZ_CP036274.1"/>
</dbReference>
<accession>A0A517YMH4</accession>
<organism evidence="2 3">
    <name type="scientific">Anatilimnocola aggregata</name>
    <dbReference type="NCBI Taxonomy" id="2528021"/>
    <lineage>
        <taxon>Bacteria</taxon>
        <taxon>Pseudomonadati</taxon>
        <taxon>Planctomycetota</taxon>
        <taxon>Planctomycetia</taxon>
        <taxon>Pirellulales</taxon>
        <taxon>Pirellulaceae</taxon>
        <taxon>Anatilimnocola</taxon>
    </lineage>
</organism>
<dbReference type="AlphaFoldDB" id="A0A517YMH4"/>
<name>A0A517YMH4_9BACT</name>
<evidence type="ECO:0000313" key="2">
    <source>
        <dbReference type="EMBL" id="QDU31411.1"/>
    </source>
</evidence>
<protein>
    <submittedName>
        <fullName evidence="2">Uncharacterized protein</fullName>
    </submittedName>
</protein>